<sequence length="531" mass="57365">MSDKTKGKLGLAGLALMIFTSVYGFNNIPRAFYMMGYGAIPWYIIGGIGFFLPFAFMVTELGSAFKDEKGGIYSWMEKAVGPTFAFIGTLMWYLSYVVWMVNISSGILAPLGAAIFGDASIINSIAPWIMSLLGVLVISLVTFFSSFGLNAIKKVTSIGGVAVLALNALLLIGAVIVVIAQGHPTMPIDLHALTTSPNPTFDNGSIIGFFAFIVFAVFAYGGVEAVGGLVDETENPKKNFPKGVMMSAVIIAVGYSLMIFLIGLFLDYKTGGAFWEGVKSSQYNFGNASYVIMDFLGQSLGHAFGMSNSGAHLIGNIFQHFMGLSIFLSLMGAFFTLIYSPAKQIVSGTPEKLWPGKLGKLDEKGMPRNLMMVQWAIVVIIILIVMVVNLAGGQDGQHATAIFFTILTNMTNVALTLPYLFIVYAFARFKFNHHIKKPFEIYNKAWALIATVVALVVLIFADGFTVLQPLIQPSSVEGTGLSPIVSFATMVGGPLVFAIIAIAMMQVYKSKHPQEYAALHELDASEVSEEE</sequence>
<keyword evidence="6 7" id="KW-0472">Membrane</keyword>
<comment type="subcellular location">
    <subcellularLocation>
        <location evidence="1">Cell membrane</location>
        <topology evidence="1">Multi-pass membrane protein</topology>
    </subcellularLocation>
</comment>
<keyword evidence="4 7" id="KW-0812">Transmembrane</keyword>
<accession>A0A2R5HG12</accession>
<dbReference type="Proteomes" id="UP000245021">
    <property type="component" value="Unassembled WGS sequence"/>
</dbReference>
<dbReference type="InterPro" id="IPR002293">
    <property type="entry name" value="AA/rel_permease1"/>
</dbReference>
<dbReference type="RefSeq" id="WP_109245902.1">
    <property type="nucleotide sequence ID" value="NZ_BFFO01000006.1"/>
</dbReference>
<feature type="transmembrane region" description="Helical" evidence="7">
    <location>
        <begin position="161"/>
        <end position="183"/>
    </location>
</feature>
<dbReference type="NCBIfam" id="NF011775">
    <property type="entry name" value="PRK15238.1"/>
    <property type="match status" value="1"/>
</dbReference>
<dbReference type="GO" id="GO:0005886">
    <property type="term" value="C:plasma membrane"/>
    <property type="evidence" value="ECO:0007669"/>
    <property type="project" value="UniProtKB-SubCell"/>
</dbReference>
<feature type="transmembrane region" description="Helical" evidence="7">
    <location>
        <begin position="244"/>
        <end position="266"/>
    </location>
</feature>
<evidence type="ECO:0000313" key="8">
    <source>
        <dbReference type="EMBL" id="GBG96932.1"/>
    </source>
</evidence>
<feature type="transmembrane region" description="Helical" evidence="7">
    <location>
        <begin position="402"/>
        <end position="424"/>
    </location>
</feature>
<feature type="transmembrane region" description="Helical" evidence="7">
    <location>
        <begin position="370"/>
        <end position="390"/>
    </location>
</feature>
<evidence type="ECO:0000313" key="9">
    <source>
        <dbReference type="Proteomes" id="UP000245021"/>
    </source>
</evidence>
<feature type="transmembrane region" description="Helical" evidence="7">
    <location>
        <begin position="484"/>
        <end position="504"/>
    </location>
</feature>
<evidence type="ECO:0000256" key="4">
    <source>
        <dbReference type="ARBA" id="ARBA00022692"/>
    </source>
</evidence>
<feature type="transmembrane region" description="Helical" evidence="7">
    <location>
        <begin position="79"/>
        <end position="101"/>
    </location>
</feature>
<organism evidence="8 9">
    <name type="scientific">Lactococcus termiticola</name>
    <dbReference type="NCBI Taxonomy" id="2169526"/>
    <lineage>
        <taxon>Bacteria</taxon>
        <taxon>Bacillati</taxon>
        <taxon>Bacillota</taxon>
        <taxon>Bacilli</taxon>
        <taxon>Lactobacillales</taxon>
        <taxon>Streptococcaceae</taxon>
        <taxon>Lactococcus</taxon>
    </lineage>
</organism>
<evidence type="ECO:0000256" key="7">
    <source>
        <dbReference type="SAM" id="Phobius"/>
    </source>
</evidence>
<evidence type="ECO:0000256" key="2">
    <source>
        <dbReference type="ARBA" id="ARBA00022448"/>
    </source>
</evidence>
<dbReference type="OrthoDB" id="92719at2"/>
<evidence type="ECO:0000256" key="1">
    <source>
        <dbReference type="ARBA" id="ARBA00004651"/>
    </source>
</evidence>
<dbReference type="GO" id="GO:0022857">
    <property type="term" value="F:transmembrane transporter activity"/>
    <property type="evidence" value="ECO:0007669"/>
    <property type="project" value="InterPro"/>
</dbReference>
<proteinExistence type="predicted"/>
<keyword evidence="5 7" id="KW-1133">Transmembrane helix</keyword>
<feature type="transmembrane region" description="Helical" evidence="7">
    <location>
        <begin position="203"/>
        <end position="223"/>
    </location>
</feature>
<dbReference type="AlphaFoldDB" id="A0A2R5HG12"/>
<dbReference type="PANTHER" id="PTHR42770">
    <property type="entry name" value="AMINO ACID TRANSPORTER-RELATED"/>
    <property type="match status" value="1"/>
</dbReference>
<keyword evidence="2" id="KW-0813">Transport</keyword>
<evidence type="ECO:0000256" key="5">
    <source>
        <dbReference type="ARBA" id="ARBA00022989"/>
    </source>
</evidence>
<comment type="caution">
    <text evidence="8">The sequence shown here is derived from an EMBL/GenBank/DDBJ whole genome shotgun (WGS) entry which is preliminary data.</text>
</comment>
<dbReference type="EMBL" id="BFFO01000006">
    <property type="protein sequence ID" value="GBG96932.1"/>
    <property type="molecule type" value="Genomic_DNA"/>
</dbReference>
<protein>
    <submittedName>
        <fullName evidence="8">Amino acid permease</fullName>
    </submittedName>
</protein>
<feature type="transmembrane region" description="Helical" evidence="7">
    <location>
        <begin position="40"/>
        <end position="58"/>
    </location>
</feature>
<keyword evidence="9" id="KW-1185">Reference proteome</keyword>
<feature type="transmembrane region" description="Helical" evidence="7">
    <location>
        <begin position="445"/>
        <end position="464"/>
    </location>
</feature>
<dbReference type="InterPro" id="IPR050367">
    <property type="entry name" value="APC_superfamily"/>
</dbReference>
<evidence type="ECO:0000256" key="3">
    <source>
        <dbReference type="ARBA" id="ARBA00022475"/>
    </source>
</evidence>
<feature type="transmembrane region" description="Helical" evidence="7">
    <location>
        <begin position="317"/>
        <end position="339"/>
    </location>
</feature>
<gene>
    <name evidence="8" type="ORF">NtB2_01068</name>
</gene>
<name>A0A2R5HG12_9LACT</name>
<keyword evidence="3" id="KW-1003">Cell membrane</keyword>
<dbReference type="Gene3D" id="1.20.1740.10">
    <property type="entry name" value="Amino acid/polyamine transporter I"/>
    <property type="match status" value="1"/>
</dbReference>
<dbReference type="PIRSF" id="PIRSF006060">
    <property type="entry name" value="AA_transporter"/>
    <property type="match status" value="1"/>
</dbReference>
<reference evidence="8 9" key="1">
    <citation type="journal article" date="2018" name="Genome Announc.">
        <title>Draft Genome Sequence of Lactococcus sp. Strain NtB2 (JCM 32569), Isolated from the Gut of the Higher Termite Nasutitermes takasagoensis.</title>
        <authorList>
            <person name="Noda S."/>
            <person name="Aihara C."/>
            <person name="Yuki M."/>
            <person name="Ohkuma M."/>
        </authorList>
    </citation>
    <scope>NUCLEOTIDE SEQUENCE [LARGE SCALE GENOMIC DNA]</scope>
    <source>
        <strain evidence="8 9">NtB2</strain>
    </source>
</reference>
<dbReference type="Pfam" id="PF13520">
    <property type="entry name" value="AA_permease_2"/>
    <property type="match status" value="1"/>
</dbReference>
<evidence type="ECO:0000256" key="6">
    <source>
        <dbReference type="ARBA" id="ARBA00023136"/>
    </source>
</evidence>
<dbReference type="PANTHER" id="PTHR42770:SF15">
    <property type="entry name" value="GLUTAMATE_GAMMA-AMINOBUTYRATE ANTIPORTER-RELATED"/>
    <property type="match status" value="1"/>
</dbReference>
<feature type="transmembrane region" description="Helical" evidence="7">
    <location>
        <begin position="125"/>
        <end position="149"/>
    </location>
</feature>